<name>A0ABY2Q573_9HYPH</name>
<organism evidence="2 3">
    <name type="scientific">Ollibium composti</name>
    <dbReference type="NCBI Taxonomy" id="2675109"/>
    <lineage>
        <taxon>Bacteria</taxon>
        <taxon>Pseudomonadati</taxon>
        <taxon>Pseudomonadota</taxon>
        <taxon>Alphaproteobacteria</taxon>
        <taxon>Hyphomicrobiales</taxon>
        <taxon>Phyllobacteriaceae</taxon>
        <taxon>Ollibium</taxon>
    </lineage>
</organism>
<keyword evidence="3" id="KW-1185">Reference proteome</keyword>
<proteinExistence type="predicted"/>
<evidence type="ECO:0000313" key="3">
    <source>
        <dbReference type="Proteomes" id="UP000306441"/>
    </source>
</evidence>
<protein>
    <recommendedName>
        <fullName evidence="4">Regulator RcnB of Ni and Co efflux</fullName>
    </recommendedName>
</protein>
<sequence length="120" mass="13765">MKRLVLSALAISMLTASAISGQAAPISQPAAPQANTVHVDWRKPDHRRVEKRVIIKKKVVKRNQWKRGQRYSDWRRHQRVDWQRHHLRRPGHGQQWVRVGNDYLLVSVLSGVIAGIVAAN</sequence>
<dbReference type="Gene3D" id="3.10.450.160">
    <property type="entry name" value="inner membrane protein cigr"/>
    <property type="match status" value="1"/>
</dbReference>
<dbReference type="InterPro" id="IPR024572">
    <property type="entry name" value="RcnB"/>
</dbReference>
<keyword evidence="1" id="KW-0732">Signal</keyword>
<dbReference type="Pfam" id="PF11776">
    <property type="entry name" value="RcnB"/>
    <property type="match status" value="1"/>
</dbReference>
<evidence type="ECO:0000313" key="2">
    <source>
        <dbReference type="EMBL" id="THF55989.1"/>
    </source>
</evidence>
<accession>A0ABY2Q573</accession>
<evidence type="ECO:0008006" key="4">
    <source>
        <dbReference type="Google" id="ProtNLM"/>
    </source>
</evidence>
<dbReference type="Proteomes" id="UP000306441">
    <property type="component" value="Unassembled WGS sequence"/>
</dbReference>
<dbReference type="EMBL" id="SSNY01000009">
    <property type="protein sequence ID" value="THF55989.1"/>
    <property type="molecule type" value="Genomic_DNA"/>
</dbReference>
<comment type="caution">
    <text evidence="2">The sequence shown here is derived from an EMBL/GenBank/DDBJ whole genome shotgun (WGS) entry which is preliminary data.</text>
</comment>
<feature type="chain" id="PRO_5047311228" description="Regulator RcnB of Ni and Co efflux" evidence="1">
    <location>
        <begin position="24"/>
        <end position="120"/>
    </location>
</feature>
<evidence type="ECO:0000256" key="1">
    <source>
        <dbReference type="SAM" id="SignalP"/>
    </source>
</evidence>
<gene>
    <name evidence="2" type="ORF">E6C48_15410</name>
</gene>
<dbReference type="RefSeq" id="WP_136358773.1">
    <property type="nucleotide sequence ID" value="NZ_SSNY01000009.1"/>
</dbReference>
<feature type="signal peptide" evidence="1">
    <location>
        <begin position="1"/>
        <end position="23"/>
    </location>
</feature>
<reference evidence="2 3" key="1">
    <citation type="submission" date="2019-04" db="EMBL/GenBank/DDBJ databases">
        <title>Mesorhizobium composti sp. nov., isolated from compost.</title>
        <authorList>
            <person name="Lin S.-Y."/>
            <person name="Hameed A."/>
            <person name="Hsieh Y.-T."/>
            <person name="Young C.-C."/>
        </authorList>
    </citation>
    <scope>NUCLEOTIDE SEQUENCE [LARGE SCALE GENOMIC DNA]</scope>
    <source>
        <strain evidence="2 3">CC-YTH430</strain>
    </source>
</reference>